<dbReference type="InterPro" id="IPR036398">
    <property type="entry name" value="CA_dom_sf"/>
</dbReference>
<evidence type="ECO:0000313" key="3">
    <source>
        <dbReference type="Proteomes" id="UP000734854"/>
    </source>
</evidence>
<dbReference type="SUPFAM" id="SSF51069">
    <property type="entry name" value="Carbonic anhydrase"/>
    <property type="match status" value="1"/>
</dbReference>
<protein>
    <submittedName>
        <fullName evidence="2">Uncharacterized protein</fullName>
    </submittedName>
</protein>
<feature type="signal peptide" evidence="1">
    <location>
        <begin position="1"/>
        <end position="29"/>
    </location>
</feature>
<comment type="caution">
    <text evidence="2">The sequence shown here is derived from an EMBL/GenBank/DDBJ whole genome shotgun (WGS) entry which is preliminary data.</text>
</comment>
<keyword evidence="1" id="KW-0732">Signal</keyword>
<gene>
    <name evidence="2" type="ORF">ZIOFF_012049</name>
</gene>
<name>A0A8J5LQH3_ZINOF</name>
<evidence type="ECO:0000313" key="2">
    <source>
        <dbReference type="EMBL" id="KAG6529835.1"/>
    </source>
</evidence>
<dbReference type="Gene3D" id="3.10.200.10">
    <property type="entry name" value="Alpha carbonic anhydrase"/>
    <property type="match status" value="1"/>
</dbReference>
<dbReference type="AlphaFoldDB" id="A0A8J5LQH3"/>
<dbReference type="EMBL" id="JACMSC010000003">
    <property type="protein sequence ID" value="KAG6529835.1"/>
    <property type="molecule type" value="Genomic_DNA"/>
</dbReference>
<evidence type="ECO:0000256" key="1">
    <source>
        <dbReference type="SAM" id="SignalP"/>
    </source>
</evidence>
<accession>A0A8J5LQH3</accession>
<keyword evidence="3" id="KW-1185">Reference proteome</keyword>
<reference evidence="2 3" key="1">
    <citation type="submission" date="2020-08" db="EMBL/GenBank/DDBJ databases">
        <title>Plant Genome Project.</title>
        <authorList>
            <person name="Zhang R.-G."/>
        </authorList>
    </citation>
    <scope>NUCLEOTIDE SEQUENCE [LARGE SCALE GENOMIC DNA]</scope>
    <source>
        <tissue evidence="2">Rhizome</tissue>
    </source>
</reference>
<organism evidence="2 3">
    <name type="scientific">Zingiber officinale</name>
    <name type="common">Ginger</name>
    <name type="synonym">Amomum zingiber</name>
    <dbReference type="NCBI Taxonomy" id="94328"/>
    <lineage>
        <taxon>Eukaryota</taxon>
        <taxon>Viridiplantae</taxon>
        <taxon>Streptophyta</taxon>
        <taxon>Embryophyta</taxon>
        <taxon>Tracheophyta</taxon>
        <taxon>Spermatophyta</taxon>
        <taxon>Magnoliopsida</taxon>
        <taxon>Liliopsida</taxon>
        <taxon>Zingiberales</taxon>
        <taxon>Zingiberaceae</taxon>
        <taxon>Zingiber</taxon>
    </lineage>
</organism>
<dbReference type="Proteomes" id="UP000734854">
    <property type="component" value="Unassembled WGS sequence"/>
</dbReference>
<feature type="chain" id="PRO_5035310728" evidence="1">
    <location>
        <begin position="30"/>
        <end position="175"/>
    </location>
</feature>
<sequence length="175" mass="19931">MADHNIRLTSLSAFLVLFVLLLQSHIASSQEVVTYQKGREVGPEHWGWTACGKGRMQSPVDLSHERVQVLPLLGLLRRSYRPVVACYKIATTTSWQRWKCADRREQVRFEVAALELAVGAHPQRTQTADIRTVIVVILYTLGRSEPFFAKVLHLMLGTHRVGLIWALECMQGRRK</sequence>
<proteinExistence type="predicted"/>